<dbReference type="EMBL" id="BONN01000005">
    <property type="protein sequence ID" value="GIG33022.1"/>
    <property type="molecule type" value="Genomic_DNA"/>
</dbReference>
<reference evidence="2 3" key="1">
    <citation type="submission" date="2020-07" db="EMBL/GenBank/DDBJ databases">
        <title>Sequencing the genomes of 1000 actinobacteria strains.</title>
        <authorList>
            <person name="Klenk H.-P."/>
        </authorList>
    </citation>
    <scope>NUCLEOTIDE SEQUENCE [LARGE SCALE GENOMIC DNA]</scope>
    <source>
        <strain evidence="2 3">DSM 24482</strain>
    </source>
</reference>
<gene>
    <name evidence="2" type="ORF">BKA21_003323</name>
    <name evidence="1" type="ORF">Col01nite_21810</name>
</gene>
<evidence type="ECO:0000313" key="3">
    <source>
        <dbReference type="Proteomes" id="UP000577956"/>
    </source>
</evidence>
<evidence type="ECO:0000313" key="2">
    <source>
        <dbReference type="EMBL" id="NYD87774.1"/>
    </source>
</evidence>
<dbReference type="Proteomes" id="UP000618382">
    <property type="component" value="Unassembled WGS sequence"/>
</dbReference>
<accession>A0A7Y9FI76</accession>
<dbReference type="RefSeq" id="WP_140460096.1">
    <property type="nucleotide sequence ID" value="NZ_BAABFI010000010.1"/>
</dbReference>
<evidence type="ECO:0000313" key="4">
    <source>
        <dbReference type="Proteomes" id="UP000618382"/>
    </source>
</evidence>
<reference evidence="1 4" key="2">
    <citation type="submission" date="2021-01" db="EMBL/GenBank/DDBJ databases">
        <title>Whole genome shotgun sequence of Cellulomonas oligotrophica NBRC 109435.</title>
        <authorList>
            <person name="Komaki H."/>
            <person name="Tamura T."/>
        </authorList>
    </citation>
    <scope>NUCLEOTIDE SEQUENCE [LARGE SCALE GENOMIC DNA]</scope>
    <source>
        <strain evidence="1 4">NBRC 109435</strain>
    </source>
</reference>
<comment type="caution">
    <text evidence="2">The sequence shown here is derived from an EMBL/GenBank/DDBJ whole genome shotgun (WGS) entry which is preliminary data.</text>
</comment>
<dbReference type="AlphaFoldDB" id="A0A7Y9FI76"/>
<proteinExistence type="predicted"/>
<dbReference type="Proteomes" id="UP000577956">
    <property type="component" value="Unassembled WGS sequence"/>
</dbReference>
<name>A0A7Y9FI76_9CELL</name>
<dbReference type="EMBL" id="JACCBK010000001">
    <property type="protein sequence ID" value="NYD87774.1"/>
    <property type="molecule type" value="Genomic_DNA"/>
</dbReference>
<keyword evidence="4" id="KW-1185">Reference proteome</keyword>
<evidence type="ECO:0008006" key="5">
    <source>
        <dbReference type="Google" id="ProtNLM"/>
    </source>
</evidence>
<organism evidence="2 3">
    <name type="scientific">Cellulomonas oligotrophica</name>
    <dbReference type="NCBI Taxonomy" id="931536"/>
    <lineage>
        <taxon>Bacteria</taxon>
        <taxon>Bacillati</taxon>
        <taxon>Actinomycetota</taxon>
        <taxon>Actinomycetes</taxon>
        <taxon>Micrococcales</taxon>
        <taxon>Cellulomonadaceae</taxon>
        <taxon>Cellulomonas</taxon>
    </lineage>
</organism>
<sequence>MPAALTATALPDLAAVRLSLSASAELQVLADDDWSTASLEQAEAAALAWASSGNAKMVGADDGLRLRDRSDEMVVADDYEASTGAASWGRVSSSVAGAQPTVVIAPGSSGTRCVAFWGAAAGSAGAGVWDRTVYGLTPGVTYTVRARVSRLPSRRAGTFTFGVGGIGATDPAPISTVWTLVEYTFTATSISHNVRLTHTYTAGSGEGIVQLDDLTVTTAGAPEYLPRLDGVGYVERSFSDLVVGREYAVGAWLETRGPVDGFTVEFTVDTVVHRVTQDLTRMAKGDSAERTPVWFTFTATASSVTLRIRPMPTPGTVTGAGQWVTLKALDVRWVGGPAALALTFRMSDTANWTPGGTAPTGLVRTMTTVGVGVLAVHPYAWPHLVLTAAIGSGTTVVTVGAGTQWARRTIPGLSPGRRYRVLVACEASTAGAVGASLRTTVGVTGLVESAPSTGRWAVVEFLATSTSHELFVKIADAATVQESTMSTASLRVHYVRVVDTFADLTDTYELRSLTRADVNGRAAVRRLAGQDIEGGSLIVSDYEPALTGLVVYEALVRDTDAGTDELVSASVDLTGMLSVPVLAPATLPQHGRRPLMVTNVYEASRRSLATVHEVVGRPDPLVTLGRLRTREGSFEVLVRDYPSAVELLQVYERGEVVLLRDPTVPGVDMYHVVAGRLRLSPSGRRWVLQVDYVEVARPTGPLLGGLGWTFDEAFEQLASFDVARAAFPSFNDYTVGPS</sequence>
<protein>
    <recommendedName>
        <fullName evidence="5">CBM-cenC domain-containing protein</fullName>
    </recommendedName>
</protein>
<evidence type="ECO:0000313" key="1">
    <source>
        <dbReference type="EMBL" id="GIG33022.1"/>
    </source>
</evidence>
<dbReference type="Gene3D" id="2.60.120.260">
    <property type="entry name" value="Galactose-binding domain-like"/>
    <property type="match status" value="1"/>
</dbReference>